<dbReference type="EMBL" id="RHIB01000001">
    <property type="protein sequence ID" value="RNA69299.1"/>
    <property type="molecule type" value="Genomic_DNA"/>
</dbReference>
<protein>
    <submittedName>
        <fullName evidence="1">DUF4017 domain-containing protein</fullName>
    </submittedName>
</protein>
<sequence>MKNLSISLAAYVTACIIALILPTSEGYNTLGWKLFVGHVYAIPAFILVFIFLHFFRRKQPQSTGS</sequence>
<dbReference type="Pfam" id="PF13209">
    <property type="entry name" value="DUF4017"/>
    <property type="match status" value="1"/>
</dbReference>
<dbReference type="InterPro" id="IPR025090">
    <property type="entry name" value="DUF4017"/>
</dbReference>
<dbReference type="Proteomes" id="UP000278746">
    <property type="component" value="Unassembled WGS sequence"/>
</dbReference>
<comment type="caution">
    <text evidence="1">The sequence shown here is derived from an EMBL/GenBank/DDBJ whole genome shotgun (WGS) entry which is preliminary data.</text>
</comment>
<proteinExistence type="predicted"/>
<organism evidence="1 2">
    <name type="scientific">Alteribacter keqinensis</name>
    <dbReference type="NCBI Taxonomy" id="2483800"/>
    <lineage>
        <taxon>Bacteria</taxon>
        <taxon>Bacillati</taxon>
        <taxon>Bacillota</taxon>
        <taxon>Bacilli</taxon>
        <taxon>Bacillales</taxon>
        <taxon>Bacillaceae</taxon>
        <taxon>Alteribacter</taxon>
    </lineage>
</organism>
<keyword evidence="2" id="KW-1185">Reference proteome</keyword>
<reference evidence="1 2" key="1">
    <citation type="submission" date="2018-10" db="EMBL/GenBank/DDBJ databases">
        <title>Bacillus Keqinensis sp. nov., a moderately halophilic bacterium isolated from a saline-alkaline lake.</title>
        <authorList>
            <person name="Wang H."/>
        </authorList>
    </citation>
    <scope>NUCLEOTIDE SEQUENCE [LARGE SCALE GENOMIC DNA]</scope>
    <source>
        <strain evidence="1 2">KQ-3</strain>
    </source>
</reference>
<dbReference type="AlphaFoldDB" id="A0A3M7TVM8"/>
<evidence type="ECO:0000313" key="2">
    <source>
        <dbReference type="Proteomes" id="UP000278746"/>
    </source>
</evidence>
<accession>A0A3M7TVM8</accession>
<name>A0A3M7TVM8_9BACI</name>
<gene>
    <name evidence="1" type="ORF">EBO34_04965</name>
</gene>
<dbReference type="OrthoDB" id="2900729at2"/>
<evidence type="ECO:0000313" key="1">
    <source>
        <dbReference type="EMBL" id="RNA69299.1"/>
    </source>
</evidence>